<protein>
    <submittedName>
        <fullName evidence="1">Uncharacterized protein</fullName>
    </submittedName>
</protein>
<dbReference type="AlphaFoldDB" id="A0A069AJT0"/>
<proteinExistence type="predicted"/>
<name>A0A069AJT0_CLODI</name>
<accession>A0A069AJT0</accession>
<sequence length="49" mass="5400">METGGQGAVGLFQVFGVDIESGFNPEEGEILGHSRMINVRFWQKTVFAL</sequence>
<evidence type="ECO:0000313" key="1">
    <source>
        <dbReference type="EMBL" id="CDS94227.1"/>
    </source>
</evidence>
<reference evidence="1" key="1">
    <citation type="submission" date="2014-07" db="EMBL/GenBank/DDBJ databases">
        <authorList>
            <person name="Monot Marc"/>
        </authorList>
    </citation>
    <scope>NUCLEOTIDE SEQUENCE</scope>
    <source>
        <strain evidence="1">7032989</strain>
    </source>
</reference>
<organism evidence="1">
    <name type="scientific">Clostridioides difficile</name>
    <name type="common">Peptoclostridium difficile</name>
    <dbReference type="NCBI Taxonomy" id="1496"/>
    <lineage>
        <taxon>Bacteria</taxon>
        <taxon>Bacillati</taxon>
        <taxon>Bacillota</taxon>
        <taxon>Clostridia</taxon>
        <taxon>Peptostreptococcales</taxon>
        <taxon>Peptostreptococcaceae</taxon>
        <taxon>Clostridioides</taxon>
    </lineage>
</organism>
<dbReference type="EMBL" id="LK932842">
    <property type="protein sequence ID" value="CDS94227.1"/>
    <property type="molecule type" value="Genomic_DNA"/>
</dbReference>
<gene>
    <name evidence="1" type="ORF">BN1095_1930002</name>
</gene>